<sequence length="209" mass="24055">EFETSNRDVISAKINGKRKIPITTLMRAIGYSGEKQLLKLFSGADNSPEHQFIRSTMEREPLVKDEPEALLDIYRKLRPGDPPNIENAKKLIKNLFFDPLRYDLGEVGRYKLNKRLRLDIAENKRALTKEDIVEIVRHIIMINNRNDIPDDIDHLGNRRVRTVGELVQNQFRIGLLRLQRVVRERMSIISADVVTPSVLVNIRPVVAAV</sequence>
<comment type="caution">
    <text evidence="2">The sequence shown here is derived from an EMBL/GenBank/DDBJ whole genome shotgun (WGS) entry which is preliminary data.</text>
</comment>
<dbReference type="GO" id="GO:0006351">
    <property type="term" value="P:DNA-templated transcription"/>
    <property type="evidence" value="ECO:0007669"/>
    <property type="project" value="InterPro"/>
</dbReference>
<dbReference type="EMBL" id="BARV01038010">
    <property type="protein sequence ID" value="GAI56488.1"/>
    <property type="molecule type" value="Genomic_DNA"/>
</dbReference>
<gene>
    <name evidence="2" type="ORF">S06H3_58667</name>
</gene>
<dbReference type="Gene3D" id="3.90.1100.10">
    <property type="match status" value="1"/>
</dbReference>
<organism evidence="2">
    <name type="scientific">marine sediment metagenome</name>
    <dbReference type="NCBI Taxonomy" id="412755"/>
    <lineage>
        <taxon>unclassified sequences</taxon>
        <taxon>metagenomes</taxon>
        <taxon>ecological metagenomes</taxon>
    </lineage>
</organism>
<reference evidence="2" key="1">
    <citation type="journal article" date="2014" name="Front. Microbiol.">
        <title>High frequency of phylogenetically diverse reductive dehalogenase-homologous genes in deep subseafloor sedimentary metagenomes.</title>
        <authorList>
            <person name="Kawai M."/>
            <person name="Futagami T."/>
            <person name="Toyoda A."/>
            <person name="Takaki Y."/>
            <person name="Nishi S."/>
            <person name="Hori S."/>
            <person name="Arai W."/>
            <person name="Tsubouchi T."/>
            <person name="Morono Y."/>
            <person name="Uchiyama I."/>
            <person name="Ito T."/>
            <person name="Fujiyama A."/>
            <person name="Inagaki F."/>
            <person name="Takami H."/>
        </authorList>
    </citation>
    <scope>NUCLEOTIDE SEQUENCE</scope>
    <source>
        <strain evidence="2">Expedition CK06-06</strain>
    </source>
</reference>
<dbReference type="GO" id="GO:0003677">
    <property type="term" value="F:DNA binding"/>
    <property type="evidence" value="ECO:0007669"/>
    <property type="project" value="InterPro"/>
</dbReference>
<dbReference type="Pfam" id="PF04561">
    <property type="entry name" value="RNA_pol_Rpb2_2"/>
    <property type="match status" value="1"/>
</dbReference>
<accession>X1PKY9</accession>
<dbReference type="InterPro" id="IPR037034">
    <property type="entry name" value="RNA_pol_Rpb2_2_sf"/>
</dbReference>
<feature type="non-terminal residue" evidence="2">
    <location>
        <position position="1"/>
    </location>
</feature>
<protein>
    <recommendedName>
        <fullName evidence="1">RNA polymerase Rpb2 domain-containing protein</fullName>
    </recommendedName>
</protein>
<dbReference type="GO" id="GO:0003899">
    <property type="term" value="F:DNA-directed RNA polymerase activity"/>
    <property type="evidence" value="ECO:0007669"/>
    <property type="project" value="InterPro"/>
</dbReference>
<evidence type="ECO:0000259" key="1">
    <source>
        <dbReference type="Pfam" id="PF04561"/>
    </source>
</evidence>
<name>X1PKY9_9ZZZZ</name>
<evidence type="ECO:0000313" key="2">
    <source>
        <dbReference type="EMBL" id="GAI56488.1"/>
    </source>
</evidence>
<feature type="domain" description="RNA polymerase Rpb2" evidence="1">
    <location>
        <begin position="2"/>
        <end position="161"/>
    </location>
</feature>
<proteinExistence type="predicted"/>
<dbReference type="Gene3D" id="3.90.1110.10">
    <property type="entry name" value="RNA polymerase Rpb2, domain 2"/>
    <property type="match status" value="1"/>
</dbReference>
<dbReference type="InterPro" id="IPR007642">
    <property type="entry name" value="RNA_pol_Rpb2_2"/>
</dbReference>
<feature type="non-terminal residue" evidence="2">
    <location>
        <position position="209"/>
    </location>
</feature>
<dbReference type="AlphaFoldDB" id="X1PKY9"/>
<dbReference type="SUPFAM" id="SSF64484">
    <property type="entry name" value="beta and beta-prime subunits of DNA dependent RNA-polymerase"/>
    <property type="match status" value="1"/>
</dbReference>